<reference evidence="2" key="1">
    <citation type="journal article" date="2019" name="Int. J. Syst. Evol. Microbiol.">
        <title>The Global Catalogue of Microorganisms (GCM) 10K type strain sequencing project: providing services to taxonomists for standard genome sequencing and annotation.</title>
        <authorList>
            <consortium name="The Broad Institute Genomics Platform"/>
            <consortium name="The Broad Institute Genome Sequencing Center for Infectious Disease"/>
            <person name="Wu L."/>
            <person name="Ma J."/>
        </authorList>
    </citation>
    <scope>NUCLEOTIDE SEQUENCE [LARGE SCALE GENOMIC DNA]</scope>
    <source>
        <strain evidence="2">CCUG 62215</strain>
    </source>
</reference>
<organism evidence="1 2">
    <name type="scientific">Winogradskyella litorisediminis</name>
    <dbReference type="NCBI Taxonomy" id="1156618"/>
    <lineage>
        <taxon>Bacteria</taxon>
        <taxon>Pseudomonadati</taxon>
        <taxon>Bacteroidota</taxon>
        <taxon>Flavobacteriia</taxon>
        <taxon>Flavobacteriales</taxon>
        <taxon>Flavobacteriaceae</taxon>
        <taxon>Winogradskyella</taxon>
    </lineage>
</organism>
<evidence type="ECO:0000313" key="1">
    <source>
        <dbReference type="EMBL" id="MFD1064073.1"/>
    </source>
</evidence>
<accession>A0ABW3NAX4</accession>
<protein>
    <recommendedName>
        <fullName evidence="3">Spheroidene monooxygenase</fullName>
    </recommendedName>
</protein>
<dbReference type="EMBL" id="JBHTJL010000016">
    <property type="protein sequence ID" value="MFD1064073.1"/>
    <property type="molecule type" value="Genomic_DNA"/>
</dbReference>
<sequence length="243" mass="28036">MSQTTVISFFKYKGFKNKWQALGRMGRPPLLNQNITGLTFWKALGAGSGNGFSVWPDWSTFGLLTVFNSEEEANNFLDSDIIKEYQSSSEKISHVLMHSIKAHGKWSKQEPFNAEVKYDESRPIAVITRATIKPKLAYKFWCYVPSVSKSMDGHDGLIFSKGIGEWPIFMQATFSFWKKGEHMMAYAYSNKKHSDMVKKTRELGWYSEELFSRFHPFEVRGNLIDFKLKPPRHTNQNPLLQSL</sequence>
<comment type="caution">
    <text evidence="1">The sequence shown here is derived from an EMBL/GenBank/DDBJ whole genome shotgun (WGS) entry which is preliminary data.</text>
</comment>
<evidence type="ECO:0008006" key="3">
    <source>
        <dbReference type="Google" id="ProtNLM"/>
    </source>
</evidence>
<keyword evidence="2" id="KW-1185">Reference proteome</keyword>
<name>A0ABW3NAX4_9FLAO</name>
<evidence type="ECO:0000313" key="2">
    <source>
        <dbReference type="Proteomes" id="UP001597013"/>
    </source>
</evidence>
<dbReference type="RefSeq" id="WP_386132035.1">
    <property type="nucleotide sequence ID" value="NZ_JBHTJL010000016.1"/>
</dbReference>
<dbReference type="InterPro" id="IPR049574">
    <property type="entry name" value="CrtA-like"/>
</dbReference>
<gene>
    <name evidence="1" type="ORF">ACFQ1Q_12520</name>
</gene>
<dbReference type="CDD" id="cd21650">
    <property type="entry name" value="CrtA-like"/>
    <property type="match status" value="1"/>
</dbReference>
<proteinExistence type="predicted"/>
<dbReference type="Proteomes" id="UP001597013">
    <property type="component" value="Unassembled WGS sequence"/>
</dbReference>